<evidence type="ECO:0000313" key="2">
    <source>
        <dbReference type="EMBL" id="CAH8245136.1"/>
    </source>
</evidence>
<comment type="caution">
    <text evidence="2">The sequence shown here is derived from an EMBL/GenBank/DDBJ whole genome shotgun (WGS) entry which is preliminary data.</text>
</comment>
<dbReference type="EMBL" id="CALYLO010000003">
    <property type="protein sequence ID" value="CAH8245136.1"/>
    <property type="molecule type" value="Genomic_DNA"/>
</dbReference>
<dbReference type="Proteomes" id="UP001154322">
    <property type="component" value="Unassembled WGS sequence"/>
</dbReference>
<reference evidence="2" key="1">
    <citation type="submission" date="2022-06" db="EMBL/GenBank/DDBJ databases">
        <authorList>
            <person name="Dietemann V."/>
            <person name="Ory F."/>
            <person name="Dainat B."/>
            <person name="Oberhansli S."/>
        </authorList>
    </citation>
    <scope>NUCLEOTIDE SEQUENCE</scope>
    <source>
        <strain evidence="2">Ena-SAMPLE-TAB-26-04-2022-14:26:32:270-5432</strain>
    </source>
</reference>
<dbReference type="EMBL" id="CALYLO010000001">
    <property type="protein sequence ID" value="CAH8242826.1"/>
    <property type="molecule type" value="Genomic_DNA"/>
</dbReference>
<dbReference type="EMBL" id="CALYLO010000013">
    <property type="protein sequence ID" value="CAH8248856.1"/>
    <property type="molecule type" value="Genomic_DNA"/>
</dbReference>
<sequence>MKKLSAIFLMCVLVLVGCGGGKNISADEMVQKFKDAGLEIEARDLEAKEYGMAPKLDKESKRILVLAMGEDKGGRLFIFDKNSDLEKVKTYYDELGKATAAAFSHTHAAGNVLLQMNGNMDKAEFEKYAKAMDEAVK</sequence>
<dbReference type="PROSITE" id="PS51257">
    <property type="entry name" value="PROKAR_LIPOPROTEIN"/>
    <property type="match status" value="1"/>
</dbReference>
<protein>
    <submittedName>
        <fullName evidence="2">Stress protein</fullName>
    </submittedName>
</protein>
<accession>A0ABN8U2F8</accession>
<name>A0ABN8U2F8_9BACL</name>
<dbReference type="RefSeq" id="WP_249725592.1">
    <property type="nucleotide sequence ID" value="NZ_AP031286.1"/>
</dbReference>
<organism evidence="2 4">
    <name type="scientific">Paenibacillus melissococcoides</name>
    <dbReference type="NCBI Taxonomy" id="2912268"/>
    <lineage>
        <taxon>Bacteria</taxon>
        <taxon>Bacillati</taxon>
        <taxon>Bacillota</taxon>
        <taxon>Bacilli</taxon>
        <taxon>Bacillales</taxon>
        <taxon>Paenibacillaceae</taxon>
        <taxon>Paenibacillus</taxon>
    </lineage>
</organism>
<proteinExistence type="predicted"/>
<keyword evidence="4" id="KW-1185">Reference proteome</keyword>
<evidence type="ECO:0000313" key="4">
    <source>
        <dbReference type="Proteomes" id="UP001154322"/>
    </source>
</evidence>
<evidence type="ECO:0000313" key="1">
    <source>
        <dbReference type="EMBL" id="CAH8242826.1"/>
    </source>
</evidence>
<evidence type="ECO:0000313" key="3">
    <source>
        <dbReference type="EMBL" id="CAH8248856.1"/>
    </source>
</evidence>
<gene>
    <name evidence="1" type="ORF">WJ0W_000009</name>
    <name evidence="2" type="ORF">WJ0W_002366</name>
    <name evidence="3" type="ORF">WJ0W_006040</name>
</gene>